<evidence type="ECO:0000313" key="4">
    <source>
        <dbReference type="Proteomes" id="UP001281614"/>
    </source>
</evidence>
<keyword evidence="2" id="KW-0812">Transmembrane</keyword>
<name>A0AAE0D2B2_COLKA</name>
<keyword evidence="2" id="KW-1133">Transmembrane helix</keyword>
<dbReference type="Proteomes" id="UP001281614">
    <property type="component" value="Unassembled WGS sequence"/>
</dbReference>
<accession>A0AAE0D2B2</accession>
<comment type="caution">
    <text evidence="3">The sequence shown here is derived from an EMBL/GenBank/DDBJ whole genome shotgun (WGS) entry which is preliminary data.</text>
</comment>
<feature type="region of interest" description="Disordered" evidence="1">
    <location>
        <begin position="1"/>
        <end position="22"/>
    </location>
</feature>
<evidence type="ECO:0000256" key="1">
    <source>
        <dbReference type="SAM" id="MobiDB-lite"/>
    </source>
</evidence>
<protein>
    <submittedName>
        <fullName evidence="3">Uncharacterized protein</fullName>
    </submittedName>
</protein>
<organism evidence="3 4">
    <name type="scientific">Colletotrichum kahawae</name>
    <name type="common">Coffee berry disease fungus</name>
    <dbReference type="NCBI Taxonomy" id="34407"/>
    <lineage>
        <taxon>Eukaryota</taxon>
        <taxon>Fungi</taxon>
        <taxon>Dikarya</taxon>
        <taxon>Ascomycota</taxon>
        <taxon>Pezizomycotina</taxon>
        <taxon>Sordariomycetes</taxon>
        <taxon>Hypocreomycetidae</taxon>
        <taxon>Glomerellales</taxon>
        <taxon>Glomerellaceae</taxon>
        <taxon>Colletotrichum</taxon>
        <taxon>Colletotrichum gloeosporioides species complex</taxon>
    </lineage>
</organism>
<dbReference type="EMBL" id="VYYT01000334">
    <property type="protein sequence ID" value="KAK2741611.1"/>
    <property type="molecule type" value="Genomic_DNA"/>
</dbReference>
<keyword evidence="2" id="KW-0472">Membrane</keyword>
<dbReference type="AlphaFoldDB" id="A0AAE0D2B2"/>
<proteinExistence type="predicted"/>
<feature type="transmembrane region" description="Helical" evidence="2">
    <location>
        <begin position="49"/>
        <end position="67"/>
    </location>
</feature>
<gene>
    <name evidence="3" type="ORF">CKAH01_06952</name>
</gene>
<sequence>MTRVNLSNKRDSLAKPSHRGPPAWACSSCARECPRFKPRSSPFYLRPKIICLFFAAIIIPFAVNDVFGSQVLLAPTNGLVSIPFAALSFLTSIIAFAIFNADPIINVNSRLEGLIWAVWPMAPATYFVKAADVGSSGWIVLVTAMMVHACMFLLAMIGLTSYHVTSSPVYSQAARKAGREASADGISLHKNAAPDEEKFLD</sequence>
<reference evidence="3" key="1">
    <citation type="submission" date="2023-02" db="EMBL/GenBank/DDBJ databases">
        <title>Colletotrichum kahawae CIFC_Que2 genome sequencing and assembly.</title>
        <authorList>
            <person name="Baroncelli R."/>
        </authorList>
    </citation>
    <scope>NUCLEOTIDE SEQUENCE</scope>
    <source>
        <strain evidence="3">CIFC_Que2</strain>
    </source>
</reference>
<feature type="transmembrane region" description="Helical" evidence="2">
    <location>
        <begin position="137"/>
        <end position="159"/>
    </location>
</feature>
<evidence type="ECO:0000313" key="3">
    <source>
        <dbReference type="EMBL" id="KAK2741611.1"/>
    </source>
</evidence>
<feature type="transmembrane region" description="Helical" evidence="2">
    <location>
        <begin position="79"/>
        <end position="101"/>
    </location>
</feature>
<keyword evidence="4" id="KW-1185">Reference proteome</keyword>
<evidence type="ECO:0000256" key="2">
    <source>
        <dbReference type="SAM" id="Phobius"/>
    </source>
</evidence>